<name>A0AAD1YAF6_EUPCR</name>
<evidence type="ECO:0000256" key="1">
    <source>
        <dbReference type="SAM" id="Coils"/>
    </source>
</evidence>
<dbReference type="Proteomes" id="UP001295684">
    <property type="component" value="Unassembled WGS sequence"/>
</dbReference>
<dbReference type="AlphaFoldDB" id="A0AAD1YAF6"/>
<evidence type="ECO:0000313" key="3">
    <source>
        <dbReference type="EMBL" id="CAI2387468.1"/>
    </source>
</evidence>
<evidence type="ECO:0000256" key="2">
    <source>
        <dbReference type="SAM" id="MobiDB-lite"/>
    </source>
</evidence>
<feature type="coiled-coil region" evidence="1">
    <location>
        <begin position="409"/>
        <end position="457"/>
    </location>
</feature>
<comment type="caution">
    <text evidence="3">The sequence shown here is derived from an EMBL/GenBank/DDBJ whole genome shotgun (WGS) entry which is preliminary data.</text>
</comment>
<organism evidence="3 4">
    <name type="scientific">Euplotes crassus</name>
    <dbReference type="NCBI Taxonomy" id="5936"/>
    <lineage>
        <taxon>Eukaryota</taxon>
        <taxon>Sar</taxon>
        <taxon>Alveolata</taxon>
        <taxon>Ciliophora</taxon>
        <taxon>Intramacronucleata</taxon>
        <taxon>Spirotrichea</taxon>
        <taxon>Hypotrichia</taxon>
        <taxon>Euplotida</taxon>
        <taxon>Euplotidae</taxon>
        <taxon>Moneuplotes</taxon>
    </lineage>
</organism>
<sequence length="643" mass="73493">MDLNQLNHYNQAELNLVGNRIIQGGIQKSTHGDVYAVRQNTYRDELDKQVQMKKARESQSKFENWTKDNMHLDTISYAPVGNPNVSSRRSNRGHFQTSYNNHFIGQNPAQEQALRNSQSVPILPGLGALPGSNSTVIMPALGGVQMIGPNGGVSNNLMLPTAGLQNFVPDPSSLVSTNYFGLPAPPGLPNVGPGTTNFPGISVAGAPSSGAQAMGMNAGDWSDPNFKSITKPYKTDNTLQKKAYAEELRRQMIEKDFQNASEKKKAEEWDEYHERRIQREMDLDSHRSPQKTYSKNRPVDPNGPPPDFTQMGGPPALAGSKEQTDQYGWWMSDGPKKRRPQSHGPDYPPPPLPWQVDPENNPKEQFGKDYKEWYDKKAGIEKESEREDVPKSVPAKVSDMVKKHMEMVKHKLLERDEKVKTEMQRVREEVAEKDLERKDALDELHNLKVKLKNQQLDEDIRHNYMYDILFKNWKARERNLKNGDLERKPYKHVFPDLEKVDFRLPEHQRVDDMLGDNKKILNIVTENYVPNEHDVYTIKNDVDEQIDADFNNIDRLNKVNKKRLFDIDKNLPRSSTPDYDELDGNLFSFLDKESVFKISPGVPLAEKEARNELFNKDILKDYDPIDADQFKAPITVFNKIDTQ</sequence>
<keyword evidence="4" id="KW-1185">Reference proteome</keyword>
<feature type="compositionally biased region" description="Basic and acidic residues" evidence="2">
    <location>
        <begin position="276"/>
        <end position="287"/>
    </location>
</feature>
<dbReference type="EMBL" id="CAMPGE010029975">
    <property type="protein sequence ID" value="CAI2387468.1"/>
    <property type="molecule type" value="Genomic_DNA"/>
</dbReference>
<accession>A0AAD1YAF6</accession>
<keyword evidence="1" id="KW-0175">Coiled coil</keyword>
<protein>
    <submittedName>
        <fullName evidence="3">Uncharacterized protein</fullName>
    </submittedName>
</protein>
<reference evidence="3" key="1">
    <citation type="submission" date="2023-07" db="EMBL/GenBank/DDBJ databases">
        <authorList>
            <consortium name="AG Swart"/>
            <person name="Singh M."/>
            <person name="Singh A."/>
            <person name="Seah K."/>
            <person name="Emmerich C."/>
        </authorList>
    </citation>
    <scope>NUCLEOTIDE SEQUENCE</scope>
    <source>
        <strain evidence="3">DP1</strain>
    </source>
</reference>
<feature type="region of interest" description="Disordered" evidence="2">
    <location>
        <begin position="276"/>
        <end position="366"/>
    </location>
</feature>
<evidence type="ECO:0000313" key="4">
    <source>
        <dbReference type="Proteomes" id="UP001295684"/>
    </source>
</evidence>
<gene>
    <name evidence="3" type="ORF">ECRASSUSDP1_LOCUS29101</name>
</gene>
<proteinExistence type="predicted"/>